<proteinExistence type="predicted"/>
<dbReference type="Proteomes" id="UP000193862">
    <property type="component" value="Unassembled WGS sequence"/>
</dbReference>
<keyword evidence="1" id="KW-1133">Transmembrane helix</keyword>
<dbReference type="GO" id="GO:0016491">
    <property type="term" value="F:oxidoreductase activity"/>
    <property type="evidence" value="ECO:0007669"/>
    <property type="project" value="UniProtKB-KW"/>
</dbReference>
<evidence type="ECO:0000313" key="3">
    <source>
        <dbReference type="EMBL" id="SLN21236.1"/>
    </source>
</evidence>
<dbReference type="OrthoDB" id="7691500at2"/>
<dbReference type="InterPro" id="IPR036596">
    <property type="entry name" value="Cyt-C_aa3_sf"/>
</dbReference>
<dbReference type="Gene3D" id="1.20.5.160">
    <property type="entry name" value="Bacterial aa3 type cytochrome c oxidase subunit IV"/>
    <property type="match status" value="1"/>
</dbReference>
<dbReference type="EC" id="1.9.3.1" evidence="3"/>
<organism evidence="3 4">
    <name type="scientific">Aquimixticola soesokkakensis</name>
    <dbReference type="NCBI Taxonomy" id="1519096"/>
    <lineage>
        <taxon>Bacteria</taxon>
        <taxon>Pseudomonadati</taxon>
        <taxon>Pseudomonadota</taxon>
        <taxon>Alphaproteobacteria</taxon>
        <taxon>Rhodobacterales</taxon>
        <taxon>Paracoccaceae</taxon>
        <taxon>Aquimixticola</taxon>
    </lineage>
</organism>
<keyword evidence="1" id="KW-0812">Transmembrane</keyword>
<protein>
    <submittedName>
        <fullName evidence="3">Cytochrome c oxidase subunit 4</fullName>
        <ecNumber evidence="3">1.9.3.1</ecNumber>
    </submittedName>
</protein>
<keyword evidence="3" id="KW-0560">Oxidoreductase</keyword>
<keyword evidence="1" id="KW-0472">Membrane</keyword>
<dbReference type="RefSeq" id="WP_085835303.1">
    <property type="nucleotide sequence ID" value="NZ_FWFS01000001.1"/>
</dbReference>
<feature type="transmembrane region" description="Helical" evidence="1">
    <location>
        <begin position="21"/>
        <end position="42"/>
    </location>
</feature>
<dbReference type="AlphaFoldDB" id="A0A1Y5RNH7"/>
<feature type="domain" description="Cytochrome c oxidase subunit IV bacterial aa3 type" evidence="2">
    <location>
        <begin position="8"/>
        <end position="43"/>
    </location>
</feature>
<name>A0A1Y5RNH7_9RHOB</name>
<keyword evidence="4" id="KW-1185">Reference proteome</keyword>
<evidence type="ECO:0000256" key="1">
    <source>
        <dbReference type="SAM" id="Phobius"/>
    </source>
</evidence>
<sequence length="44" mass="4843">MAEYKIGSMDISEHEKTYKGFIKVATYVAVASIGVLVFLAIFNS</sequence>
<dbReference type="InterPro" id="IPR012422">
    <property type="entry name" value="Cyt_c_oxidase_su4_bac-aa3"/>
</dbReference>
<evidence type="ECO:0000259" key="2">
    <source>
        <dbReference type="Pfam" id="PF07835"/>
    </source>
</evidence>
<dbReference type="SUPFAM" id="SSF81469">
    <property type="entry name" value="Bacterial aa3 type cytochrome c oxidase subunit IV"/>
    <property type="match status" value="1"/>
</dbReference>
<dbReference type="EMBL" id="FWFS01000001">
    <property type="protein sequence ID" value="SLN21236.1"/>
    <property type="molecule type" value="Genomic_DNA"/>
</dbReference>
<reference evidence="3 4" key="1">
    <citation type="submission" date="2017-03" db="EMBL/GenBank/DDBJ databases">
        <authorList>
            <person name="Afonso C.L."/>
            <person name="Miller P.J."/>
            <person name="Scott M.A."/>
            <person name="Spackman E."/>
            <person name="Goraichik I."/>
            <person name="Dimitrov K.M."/>
            <person name="Suarez D.L."/>
            <person name="Swayne D.E."/>
        </authorList>
    </citation>
    <scope>NUCLEOTIDE SEQUENCE [LARGE SCALE GENOMIC DNA]</scope>
    <source>
        <strain evidence="3 4">CECT 8620</strain>
    </source>
</reference>
<evidence type="ECO:0000313" key="4">
    <source>
        <dbReference type="Proteomes" id="UP000193862"/>
    </source>
</evidence>
<accession>A0A1Y5RNH7</accession>
<dbReference type="Pfam" id="PF07835">
    <property type="entry name" value="COX4_pro_2"/>
    <property type="match status" value="1"/>
</dbReference>
<gene>
    <name evidence="3" type="primary">ctaH</name>
    <name evidence="3" type="ORF">AQS8620_00596</name>
</gene>